<dbReference type="GO" id="GO:0030170">
    <property type="term" value="F:pyridoxal phosphate binding"/>
    <property type="evidence" value="ECO:0007669"/>
    <property type="project" value="InterPro"/>
</dbReference>
<comment type="caution">
    <text evidence="7">The sequence shown here is derived from an EMBL/GenBank/DDBJ whole genome shotgun (WGS) entry which is preliminary data.</text>
</comment>
<evidence type="ECO:0000313" key="8">
    <source>
        <dbReference type="Proteomes" id="UP000293852"/>
    </source>
</evidence>
<dbReference type="AlphaFoldDB" id="A0A4Q7M2K3"/>
<keyword evidence="2" id="KW-0663">Pyridoxal phosphate</keyword>
<dbReference type="PANTHER" id="PTHR46577:SF1">
    <property type="entry name" value="HTH-TYPE TRANSCRIPTIONAL REGULATORY PROTEIN GABR"/>
    <property type="match status" value="1"/>
</dbReference>
<gene>
    <name evidence="7" type="ORF">EV386_1483</name>
</gene>
<dbReference type="InterPro" id="IPR015424">
    <property type="entry name" value="PyrdxlP-dep_Trfase"/>
</dbReference>
<sequence length="443" mass="46580">MGDDIRIRGDSAATIVASVRDLVAATVLRPGDELPTIRALAAELGVNRNTVAAAYQQLVASGAAQTAGRRGTFIASAPDIVREGFSQPDRSRDLGSGNPDPRLLPDVLAALRDLDYEPSLYGSAPVEPALGRWVREHAADEIGAPFQVTVTHGAMDAVERLLAAHLARGDAIALEDPCFIASIGAVQLSGYRSAPVPVDDEGMTPQGLESALRDGARAVLLTPRAHNPTGAALSAARAQALQEVLERHPHVLVIEDDYYSALSVAPYHRATPPEAANWALVRSVSKFLGPDLRVALVLSDADTAQRLGARFAASNAWVSHLLQRAVLRLLEVGAGADGAPVGFLATARDTYAQRRRQFVADLAAVGVEVPGPTDSMNVWVPVPADAETIAAGLQALGWIVRPGSVFSSSGAKHLGLRCTVAALDGERSAAFAKDLATVLREVR</sequence>
<evidence type="ECO:0000256" key="4">
    <source>
        <dbReference type="ARBA" id="ARBA00023125"/>
    </source>
</evidence>
<dbReference type="InterPro" id="IPR051446">
    <property type="entry name" value="HTH_trans_reg/aminotransferase"/>
</dbReference>
<keyword evidence="3" id="KW-0805">Transcription regulation</keyword>
<dbReference type="CDD" id="cd00609">
    <property type="entry name" value="AAT_like"/>
    <property type="match status" value="1"/>
</dbReference>
<keyword evidence="4 7" id="KW-0238">DNA-binding</keyword>
<dbReference type="GO" id="GO:0003677">
    <property type="term" value="F:DNA binding"/>
    <property type="evidence" value="ECO:0007669"/>
    <property type="project" value="UniProtKB-KW"/>
</dbReference>
<comment type="similarity">
    <text evidence="1">In the C-terminal section; belongs to the class-I pyridoxal-phosphate-dependent aminotransferase family.</text>
</comment>
<feature type="domain" description="HTH gntR-type" evidence="6">
    <location>
        <begin position="9"/>
        <end position="77"/>
    </location>
</feature>
<dbReference type="PANTHER" id="PTHR46577">
    <property type="entry name" value="HTH-TYPE TRANSCRIPTIONAL REGULATORY PROTEIN GABR"/>
    <property type="match status" value="1"/>
</dbReference>
<evidence type="ECO:0000256" key="3">
    <source>
        <dbReference type="ARBA" id="ARBA00023015"/>
    </source>
</evidence>
<dbReference type="Gene3D" id="3.40.640.10">
    <property type="entry name" value="Type I PLP-dependent aspartate aminotransferase-like (Major domain)"/>
    <property type="match status" value="1"/>
</dbReference>
<reference evidence="7 8" key="1">
    <citation type="submission" date="2019-02" db="EMBL/GenBank/DDBJ databases">
        <title>Sequencing the genomes of 1000 actinobacteria strains.</title>
        <authorList>
            <person name="Klenk H.-P."/>
        </authorList>
    </citation>
    <scope>NUCLEOTIDE SEQUENCE [LARGE SCALE GENOMIC DNA]</scope>
    <source>
        <strain evidence="7 8">DSM 16932</strain>
    </source>
</reference>
<keyword evidence="5" id="KW-0804">Transcription</keyword>
<evidence type="ECO:0000256" key="1">
    <source>
        <dbReference type="ARBA" id="ARBA00005384"/>
    </source>
</evidence>
<dbReference type="InterPro" id="IPR036388">
    <property type="entry name" value="WH-like_DNA-bd_sf"/>
</dbReference>
<dbReference type="EMBL" id="SGWX01000001">
    <property type="protein sequence ID" value="RZS61193.1"/>
    <property type="molecule type" value="Genomic_DNA"/>
</dbReference>
<dbReference type="SMART" id="SM00345">
    <property type="entry name" value="HTH_GNTR"/>
    <property type="match status" value="1"/>
</dbReference>
<dbReference type="Pfam" id="PF00155">
    <property type="entry name" value="Aminotran_1_2"/>
    <property type="match status" value="1"/>
</dbReference>
<dbReference type="Proteomes" id="UP000293852">
    <property type="component" value="Unassembled WGS sequence"/>
</dbReference>
<protein>
    <submittedName>
        <fullName evidence="7">DNA-binding transcriptional MocR family regulator</fullName>
    </submittedName>
</protein>
<dbReference type="PROSITE" id="PS50949">
    <property type="entry name" value="HTH_GNTR"/>
    <property type="match status" value="1"/>
</dbReference>
<dbReference type="GO" id="GO:0003700">
    <property type="term" value="F:DNA-binding transcription factor activity"/>
    <property type="evidence" value="ECO:0007669"/>
    <property type="project" value="InterPro"/>
</dbReference>
<dbReference type="Gene3D" id="3.90.1150.10">
    <property type="entry name" value="Aspartate Aminotransferase, domain 1"/>
    <property type="match status" value="1"/>
</dbReference>
<accession>A0A4Q7M2K3</accession>
<dbReference type="RefSeq" id="WP_130413696.1">
    <property type="nucleotide sequence ID" value="NZ_SGWX01000001.1"/>
</dbReference>
<dbReference type="SUPFAM" id="SSF46785">
    <property type="entry name" value="Winged helix' DNA-binding domain"/>
    <property type="match status" value="1"/>
</dbReference>
<dbReference type="InterPro" id="IPR036390">
    <property type="entry name" value="WH_DNA-bd_sf"/>
</dbReference>
<dbReference type="CDD" id="cd07377">
    <property type="entry name" value="WHTH_GntR"/>
    <property type="match status" value="1"/>
</dbReference>
<evidence type="ECO:0000256" key="5">
    <source>
        <dbReference type="ARBA" id="ARBA00023163"/>
    </source>
</evidence>
<dbReference type="Gene3D" id="1.10.10.10">
    <property type="entry name" value="Winged helix-like DNA-binding domain superfamily/Winged helix DNA-binding domain"/>
    <property type="match status" value="1"/>
</dbReference>
<evidence type="ECO:0000256" key="2">
    <source>
        <dbReference type="ARBA" id="ARBA00022898"/>
    </source>
</evidence>
<dbReference type="InterPro" id="IPR015422">
    <property type="entry name" value="PyrdxlP-dep_Trfase_small"/>
</dbReference>
<dbReference type="InterPro" id="IPR000524">
    <property type="entry name" value="Tscrpt_reg_HTH_GntR"/>
</dbReference>
<evidence type="ECO:0000259" key="6">
    <source>
        <dbReference type="PROSITE" id="PS50949"/>
    </source>
</evidence>
<evidence type="ECO:0000313" key="7">
    <source>
        <dbReference type="EMBL" id="RZS61193.1"/>
    </source>
</evidence>
<dbReference type="Pfam" id="PF00392">
    <property type="entry name" value="GntR"/>
    <property type="match status" value="1"/>
</dbReference>
<organism evidence="7 8">
    <name type="scientific">Xylanimonas ulmi</name>
    <dbReference type="NCBI Taxonomy" id="228973"/>
    <lineage>
        <taxon>Bacteria</taxon>
        <taxon>Bacillati</taxon>
        <taxon>Actinomycetota</taxon>
        <taxon>Actinomycetes</taxon>
        <taxon>Micrococcales</taxon>
        <taxon>Promicromonosporaceae</taxon>
        <taxon>Xylanimonas</taxon>
    </lineage>
</organism>
<keyword evidence="8" id="KW-1185">Reference proteome</keyword>
<dbReference type="InterPro" id="IPR015421">
    <property type="entry name" value="PyrdxlP-dep_Trfase_major"/>
</dbReference>
<dbReference type="OrthoDB" id="4336542at2"/>
<name>A0A4Q7M2K3_9MICO</name>
<dbReference type="InterPro" id="IPR004839">
    <property type="entry name" value="Aminotransferase_I/II_large"/>
</dbReference>
<dbReference type="SUPFAM" id="SSF53383">
    <property type="entry name" value="PLP-dependent transferases"/>
    <property type="match status" value="1"/>
</dbReference>
<proteinExistence type="inferred from homology"/>